<evidence type="ECO:0000313" key="2">
    <source>
        <dbReference type="Proteomes" id="UP001295794"/>
    </source>
</evidence>
<gene>
    <name evidence="1" type="ORF">MYCIT1_LOCUS31981</name>
</gene>
<dbReference type="EMBL" id="CAVNYO010000444">
    <property type="protein sequence ID" value="CAK5281099.1"/>
    <property type="molecule type" value="Genomic_DNA"/>
</dbReference>
<dbReference type="InterPro" id="IPR032675">
    <property type="entry name" value="LRR_dom_sf"/>
</dbReference>
<dbReference type="SUPFAM" id="SSF52047">
    <property type="entry name" value="RNI-like"/>
    <property type="match status" value="1"/>
</dbReference>
<proteinExistence type="predicted"/>
<accession>A0AAD2HRJ5</accession>
<organism evidence="1 2">
    <name type="scientific">Mycena citricolor</name>
    <dbReference type="NCBI Taxonomy" id="2018698"/>
    <lineage>
        <taxon>Eukaryota</taxon>
        <taxon>Fungi</taxon>
        <taxon>Dikarya</taxon>
        <taxon>Basidiomycota</taxon>
        <taxon>Agaricomycotina</taxon>
        <taxon>Agaricomycetes</taxon>
        <taxon>Agaricomycetidae</taxon>
        <taxon>Agaricales</taxon>
        <taxon>Marasmiineae</taxon>
        <taxon>Mycenaceae</taxon>
        <taxon>Mycena</taxon>
    </lineage>
</organism>
<evidence type="ECO:0000313" key="1">
    <source>
        <dbReference type="EMBL" id="CAK5281099.1"/>
    </source>
</evidence>
<keyword evidence="2" id="KW-1185">Reference proteome</keyword>
<dbReference type="AlphaFoldDB" id="A0AAD2HRJ5"/>
<comment type="caution">
    <text evidence="1">The sequence shown here is derived from an EMBL/GenBank/DDBJ whole genome shotgun (WGS) entry which is preliminary data.</text>
</comment>
<dbReference type="Proteomes" id="UP001295794">
    <property type="component" value="Unassembled WGS sequence"/>
</dbReference>
<sequence>MECIVQKLRYVWYKRWNAGKASLEDLVSLAPARCLVIIAMPYALSQLFWRRNAGESSPQVMLHTDAPVFRLPAELLGVIFLFALIDEWEPMTEFDDAAFPVEPVVLSHVCRLWRDVALAHSALWSTLWIDRPRKAHLPMVQLWLERSASCSLSISLRQTDYAQTFSNPTQEEHDLTDQILLLLLGHTHRWYSLRLSFTTSAQQALASFSTGDASMVQHVSLETDRWDCQSADAFHSALYSCPSLRRLNLPSSAKNEHIPWSQLTHIESAPEWTLDTCLSILSSCSTLQSASLTCSADPDWPSVSFSECVSLPRLVSLSITGSRTDLASLFDRLTLPNLASLSLEYRHVPHLDRDPHSLHDLLARSHCNLTAFSLHEKARAMDTQRHLRFIATCAPQMIGLLSLELQVDVGDALARCSTATDREHESPMFPGLKSLSLVGLRRKQVAQGNLVDTRHSQRPAMYSVDSLAGPCD</sequence>
<reference evidence="1" key="1">
    <citation type="submission" date="2023-11" db="EMBL/GenBank/DDBJ databases">
        <authorList>
            <person name="De Vega J J."/>
            <person name="De Vega J J."/>
        </authorList>
    </citation>
    <scope>NUCLEOTIDE SEQUENCE</scope>
</reference>
<dbReference type="Gene3D" id="3.80.10.10">
    <property type="entry name" value="Ribonuclease Inhibitor"/>
    <property type="match status" value="1"/>
</dbReference>
<evidence type="ECO:0008006" key="3">
    <source>
        <dbReference type="Google" id="ProtNLM"/>
    </source>
</evidence>
<protein>
    <recommendedName>
        <fullName evidence="3">F-box domain-containing protein</fullName>
    </recommendedName>
</protein>
<name>A0AAD2HRJ5_9AGAR</name>